<organism evidence="1 2">
    <name type="scientific">Trifolium pratense</name>
    <name type="common">Red clover</name>
    <dbReference type="NCBI Taxonomy" id="57577"/>
    <lineage>
        <taxon>Eukaryota</taxon>
        <taxon>Viridiplantae</taxon>
        <taxon>Streptophyta</taxon>
        <taxon>Embryophyta</taxon>
        <taxon>Tracheophyta</taxon>
        <taxon>Spermatophyta</taxon>
        <taxon>Magnoliopsida</taxon>
        <taxon>eudicotyledons</taxon>
        <taxon>Gunneridae</taxon>
        <taxon>Pentapetalae</taxon>
        <taxon>rosids</taxon>
        <taxon>fabids</taxon>
        <taxon>Fabales</taxon>
        <taxon>Fabaceae</taxon>
        <taxon>Papilionoideae</taxon>
        <taxon>50 kb inversion clade</taxon>
        <taxon>NPAAA clade</taxon>
        <taxon>Hologalegina</taxon>
        <taxon>IRL clade</taxon>
        <taxon>Trifolieae</taxon>
        <taxon>Trifolium</taxon>
    </lineage>
</organism>
<gene>
    <name evidence="1" type="ORF">MILVUS5_LOCUS21493</name>
</gene>
<name>A0ACB0KEY3_TRIPR</name>
<reference evidence="1" key="1">
    <citation type="submission" date="2023-10" db="EMBL/GenBank/DDBJ databases">
        <authorList>
            <person name="Rodriguez Cubillos JULIANA M."/>
            <person name="De Vega J."/>
        </authorList>
    </citation>
    <scope>NUCLEOTIDE SEQUENCE</scope>
</reference>
<proteinExistence type="predicted"/>
<keyword evidence="2" id="KW-1185">Reference proteome</keyword>
<dbReference type="EMBL" id="CASHSV030000206">
    <property type="protein sequence ID" value="CAJ2654318.1"/>
    <property type="molecule type" value="Genomic_DNA"/>
</dbReference>
<protein>
    <submittedName>
        <fullName evidence="1">Uncharacterized protein</fullName>
    </submittedName>
</protein>
<evidence type="ECO:0000313" key="1">
    <source>
        <dbReference type="EMBL" id="CAJ2654318.1"/>
    </source>
</evidence>
<comment type="caution">
    <text evidence="1">The sequence shown here is derived from an EMBL/GenBank/DDBJ whole genome shotgun (WGS) entry which is preliminary data.</text>
</comment>
<sequence>MKGVGKYVAKYLNDFQFGVGISGGAEAILHSANRLLSQRHGGGYLAMLTVDFSNAFNMVDMSALLHEARVRCPFISLWVEFLYGHEAKLYIGDVHIMSTIVGDSREAAKALDIIRETGPKLGLTLNIRKTEIFWPSCDGSKLREGWSPSDIGRSMLGVKLLGGAVSRDKAKIFFDIRTCQPIHMEEASMLFDKELRGAIEDIVVGGCPNFEDLQWRVASLSIRVARLGLYSVVEVASYAFVASRAHTWVLQDHILRDSGIYGMVSDFDIALNSLCNMLTTYDFRSFTSKDTVLHKAQHALASDLLSKIVQDMKVKFNMTTTQKAVFGYLQACHGQDFLLTIPIDGTTYVTDGVPHYSHIQPHDSIISY</sequence>
<dbReference type="Proteomes" id="UP001177021">
    <property type="component" value="Unassembled WGS sequence"/>
</dbReference>
<evidence type="ECO:0000313" key="2">
    <source>
        <dbReference type="Proteomes" id="UP001177021"/>
    </source>
</evidence>
<accession>A0ACB0KEY3</accession>